<feature type="transmembrane region" description="Helical" evidence="1">
    <location>
        <begin position="38"/>
        <end position="57"/>
    </location>
</feature>
<keyword evidence="1" id="KW-0812">Transmembrane</keyword>
<keyword evidence="1" id="KW-1133">Transmembrane helix</keyword>
<name>A0A4R0IKC5_9ACTN</name>
<evidence type="ECO:0000313" key="3">
    <source>
        <dbReference type="Proteomes" id="UP000294225"/>
    </source>
</evidence>
<evidence type="ECO:0000256" key="1">
    <source>
        <dbReference type="SAM" id="Phobius"/>
    </source>
</evidence>
<dbReference type="RefSeq" id="WP_131498430.1">
    <property type="nucleotide sequence ID" value="NZ_SJKC01000004.1"/>
</dbReference>
<reference evidence="2 3" key="1">
    <citation type="submission" date="2019-02" db="EMBL/GenBank/DDBJ databases">
        <title>Kribbella capetownensis sp. nov. and Kribbella speibonae sp. nov., isolated from soil.</title>
        <authorList>
            <person name="Curtis S.M."/>
            <person name="Norton I."/>
            <person name="Everest G.J."/>
            <person name="Meyers P.R."/>
        </authorList>
    </citation>
    <scope>NUCLEOTIDE SEQUENCE [LARGE SCALE GENOMIC DNA]</scope>
    <source>
        <strain evidence="2 3">YM55</strain>
    </source>
</reference>
<sequence length="70" mass="7550">MTRTAARVLLRIGIGLLIMSLLIRPAIQTPHGMMGDNFAIIACLALILTAALGIKFAPDEQPGRKRHGDE</sequence>
<proteinExistence type="predicted"/>
<dbReference type="AlphaFoldDB" id="A0A4R0IKC5"/>
<protein>
    <submittedName>
        <fullName evidence="2">Uncharacterized protein</fullName>
    </submittedName>
</protein>
<dbReference type="Proteomes" id="UP000294225">
    <property type="component" value="Unassembled WGS sequence"/>
</dbReference>
<dbReference type="EMBL" id="SJKC01000004">
    <property type="protein sequence ID" value="TCC33953.1"/>
    <property type="molecule type" value="Genomic_DNA"/>
</dbReference>
<organism evidence="2 3">
    <name type="scientific">Kribbella speibonae</name>
    <dbReference type="NCBI Taxonomy" id="1572660"/>
    <lineage>
        <taxon>Bacteria</taxon>
        <taxon>Bacillati</taxon>
        <taxon>Actinomycetota</taxon>
        <taxon>Actinomycetes</taxon>
        <taxon>Propionibacteriales</taxon>
        <taxon>Kribbellaceae</taxon>
        <taxon>Kribbella</taxon>
    </lineage>
</organism>
<keyword evidence="1" id="KW-0472">Membrane</keyword>
<comment type="caution">
    <text evidence="2">The sequence shown here is derived from an EMBL/GenBank/DDBJ whole genome shotgun (WGS) entry which is preliminary data.</text>
</comment>
<accession>A0A4R0IKC5</accession>
<gene>
    <name evidence="2" type="ORF">E0H92_28315</name>
</gene>
<evidence type="ECO:0000313" key="2">
    <source>
        <dbReference type="EMBL" id="TCC33953.1"/>
    </source>
</evidence>